<dbReference type="Gene3D" id="3.50.50.60">
    <property type="entry name" value="FAD/NAD(P)-binding domain"/>
    <property type="match status" value="1"/>
</dbReference>
<dbReference type="SUPFAM" id="SSF51905">
    <property type="entry name" value="FAD/NAD(P)-binding domain"/>
    <property type="match status" value="1"/>
</dbReference>
<dbReference type="Proteomes" id="UP001172101">
    <property type="component" value="Unassembled WGS sequence"/>
</dbReference>
<reference evidence="6" key="1">
    <citation type="submission" date="2023-06" db="EMBL/GenBank/DDBJ databases">
        <title>Genome-scale phylogeny and comparative genomics of the fungal order Sordariales.</title>
        <authorList>
            <consortium name="Lawrence Berkeley National Laboratory"/>
            <person name="Hensen N."/>
            <person name="Bonometti L."/>
            <person name="Westerberg I."/>
            <person name="Brannstrom I.O."/>
            <person name="Guillou S."/>
            <person name="Cros-Aarteil S."/>
            <person name="Calhoun S."/>
            <person name="Haridas S."/>
            <person name="Kuo A."/>
            <person name="Mondo S."/>
            <person name="Pangilinan J."/>
            <person name="Riley R."/>
            <person name="LaButti K."/>
            <person name="Andreopoulos B."/>
            <person name="Lipzen A."/>
            <person name="Chen C."/>
            <person name="Yanf M."/>
            <person name="Daum C."/>
            <person name="Ng V."/>
            <person name="Clum A."/>
            <person name="Steindorff A."/>
            <person name="Ohm R."/>
            <person name="Martin F."/>
            <person name="Silar P."/>
            <person name="Natvig D."/>
            <person name="Lalanne C."/>
            <person name="Gautier V."/>
            <person name="Ament-velasquez S.L."/>
            <person name="Kruys A."/>
            <person name="Hutchinson M.I."/>
            <person name="Powell A.J."/>
            <person name="Barry K."/>
            <person name="Miller A.N."/>
            <person name="Grigoriev I.V."/>
            <person name="Debuchy R."/>
            <person name="Gladieux P."/>
            <person name="Thoren M.H."/>
            <person name="Johannesson H."/>
        </authorList>
    </citation>
    <scope>NUCLEOTIDE SEQUENCE</scope>
    <source>
        <strain evidence="6">SMH2392-1A</strain>
    </source>
</reference>
<name>A0AA40ECN6_9PEZI</name>
<proteinExistence type="predicted"/>
<dbReference type="EMBL" id="JAUIRO010000001">
    <property type="protein sequence ID" value="KAK0735140.1"/>
    <property type="molecule type" value="Genomic_DNA"/>
</dbReference>
<comment type="caution">
    <text evidence="6">The sequence shown here is derived from an EMBL/GenBank/DDBJ whole genome shotgun (WGS) entry which is preliminary data.</text>
</comment>
<protein>
    <recommendedName>
        <fullName evidence="8">FAD-containing monooxygenase EthA</fullName>
    </recommendedName>
</protein>
<evidence type="ECO:0000256" key="5">
    <source>
        <dbReference type="ARBA" id="ARBA00023033"/>
    </source>
</evidence>
<dbReference type="InterPro" id="IPR020946">
    <property type="entry name" value="Flavin_mOase-like"/>
</dbReference>
<dbReference type="GeneID" id="85324373"/>
<keyword evidence="7" id="KW-1185">Reference proteome</keyword>
<dbReference type="InterPro" id="IPR036188">
    <property type="entry name" value="FAD/NAD-bd_sf"/>
</dbReference>
<keyword evidence="3" id="KW-0274">FAD</keyword>
<evidence type="ECO:0008006" key="8">
    <source>
        <dbReference type="Google" id="ProtNLM"/>
    </source>
</evidence>
<dbReference type="PANTHER" id="PTHR43872:SF1">
    <property type="entry name" value="MONOOXYGENASE, PUTATIVE (AFU_ORTHOLOGUE AFUA_8G02570)-RELATED"/>
    <property type="match status" value="1"/>
</dbReference>
<evidence type="ECO:0000313" key="6">
    <source>
        <dbReference type="EMBL" id="KAK0735140.1"/>
    </source>
</evidence>
<keyword evidence="2" id="KW-0285">Flavoprotein</keyword>
<gene>
    <name evidence="6" type="ORF">B0T26DRAFT_690920</name>
</gene>
<comment type="cofactor">
    <cofactor evidence="1">
        <name>FAD</name>
        <dbReference type="ChEBI" id="CHEBI:57692"/>
    </cofactor>
</comment>
<dbReference type="Pfam" id="PF00743">
    <property type="entry name" value="FMO-like"/>
    <property type="match status" value="1"/>
</dbReference>
<keyword evidence="4" id="KW-0560">Oxidoreductase</keyword>
<dbReference type="GO" id="GO:0050660">
    <property type="term" value="F:flavin adenine dinucleotide binding"/>
    <property type="evidence" value="ECO:0007669"/>
    <property type="project" value="InterPro"/>
</dbReference>
<evidence type="ECO:0000256" key="3">
    <source>
        <dbReference type="ARBA" id="ARBA00022827"/>
    </source>
</evidence>
<dbReference type="InterPro" id="IPR051820">
    <property type="entry name" value="FAD-binding_MO"/>
</dbReference>
<dbReference type="RefSeq" id="XP_060304017.1">
    <property type="nucleotide sequence ID" value="XM_060441103.1"/>
</dbReference>
<keyword evidence="5" id="KW-0503">Monooxygenase</keyword>
<accession>A0AA40ECN6</accession>
<evidence type="ECO:0000313" key="7">
    <source>
        <dbReference type="Proteomes" id="UP001172101"/>
    </source>
</evidence>
<evidence type="ECO:0000256" key="2">
    <source>
        <dbReference type="ARBA" id="ARBA00022630"/>
    </source>
</evidence>
<dbReference type="AlphaFoldDB" id="A0AA40ECN6"/>
<evidence type="ECO:0000256" key="1">
    <source>
        <dbReference type="ARBA" id="ARBA00001974"/>
    </source>
</evidence>
<dbReference type="GO" id="GO:0050661">
    <property type="term" value="F:NADP binding"/>
    <property type="evidence" value="ECO:0007669"/>
    <property type="project" value="InterPro"/>
</dbReference>
<sequence length="503" mass="55694">MESETAFDVLVVGAGLSGINTAYRLQTQLPGRSFAVFESRDAIGGTWDFWRYPGFRTDSSIAVFRFAWHPWPHRTNMPEGHVIKEYMEDAAAAQGIDKKILFRHRVTAQTWSSDEQQWTVNVEVARDDGSVEQKVFTASWLIGASGYYRYGPPVPPDIRGLGSFGGEVVHPQSWDGSVSYAGKRVVIVGSGATAVTLLPSIAKTAASVTMLQRSPSYVASAPAFDDGIPIVRSLLPARWAGALNWWWHILLETILVGILLRFPNYGRRELIDGVRKRLPAGFDVEKHFNPRYAPFTQRLCFCPSSDFFKALRKPHVDVVTDTIETVIETGIRLASGQVLETDMIITATGLTLELLSGVAAFVDGVRVDSTLGQRYVWNGAMIEGVPNYGFIHGYTAATWTPGADVRALQMVKVMKRAQRNGARSATPYLAPQERERLPKKPLLTLSSTYVVAALDKLPINADVGPWRIGSTWLSDRWHLMFGSMAGLRYAGGKQRDGSKQRDE</sequence>
<evidence type="ECO:0000256" key="4">
    <source>
        <dbReference type="ARBA" id="ARBA00023002"/>
    </source>
</evidence>
<dbReference type="GO" id="GO:0004499">
    <property type="term" value="F:N,N-dimethylaniline monooxygenase activity"/>
    <property type="evidence" value="ECO:0007669"/>
    <property type="project" value="InterPro"/>
</dbReference>
<dbReference type="PANTHER" id="PTHR43872">
    <property type="entry name" value="MONOOXYGENASE, PUTATIVE (AFU_ORTHOLOGUE AFUA_8G02570)-RELATED"/>
    <property type="match status" value="1"/>
</dbReference>
<organism evidence="6 7">
    <name type="scientific">Lasiosphaeria miniovina</name>
    <dbReference type="NCBI Taxonomy" id="1954250"/>
    <lineage>
        <taxon>Eukaryota</taxon>
        <taxon>Fungi</taxon>
        <taxon>Dikarya</taxon>
        <taxon>Ascomycota</taxon>
        <taxon>Pezizomycotina</taxon>
        <taxon>Sordariomycetes</taxon>
        <taxon>Sordariomycetidae</taxon>
        <taxon>Sordariales</taxon>
        <taxon>Lasiosphaeriaceae</taxon>
        <taxon>Lasiosphaeria</taxon>
    </lineage>
</organism>